<dbReference type="PANTHER" id="PTHR47989">
    <property type="entry name" value="OS01G0750732 PROTEIN"/>
    <property type="match status" value="1"/>
</dbReference>
<feature type="region of interest" description="Disordered" evidence="7">
    <location>
        <begin position="69"/>
        <end position="122"/>
    </location>
</feature>
<dbReference type="Gramene" id="OMERI02G23200.1">
    <property type="protein sequence ID" value="OMERI02G23200.1"/>
    <property type="gene ID" value="OMERI02G23200"/>
</dbReference>
<dbReference type="Proteomes" id="UP000008021">
    <property type="component" value="Chromosome 2"/>
</dbReference>
<dbReference type="AlphaFoldDB" id="A0A0E0CN85"/>
<dbReference type="Gene3D" id="1.10.510.10">
    <property type="entry name" value="Transferase(Phosphotransferase) domain 1"/>
    <property type="match status" value="1"/>
</dbReference>
<evidence type="ECO:0000256" key="3">
    <source>
        <dbReference type="ARBA" id="ARBA00022777"/>
    </source>
</evidence>
<comment type="similarity">
    <text evidence="6">Belongs to the protein kinase superfamily.</text>
</comment>
<dbReference type="InterPro" id="IPR011009">
    <property type="entry name" value="Kinase-like_dom_sf"/>
</dbReference>
<dbReference type="HOGENOM" id="CLU_000288_21_4_1"/>
<keyword evidence="3" id="KW-0418">Kinase</keyword>
<organism evidence="9">
    <name type="scientific">Oryza meridionalis</name>
    <dbReference type="NCBI Taxonomy" id="40149"/>
    <lineage>
        <taxon>Eukaryota</taxon>
        <taxon>Viridiplantae</taxon>
        <taxon>Streptophyta</taxon>
        <taxon>Embryophyta</taxon>
        <taxon>Tracheophyta</taxon>
        <taxon>Spermatophyta</taxon>
        <taxon>Magnoliopsida</taxon>
        <taxon>Liliopsida</taxon>
        <taxon>Poales</taxon>
        <taxon>Poaceae</taxon>
        <taxon>BOP clade</taxon>
        <taxon>Oryzoideae</taxon>
        <taxon>Oryzeae</taxon>
        <taxon>Oryzinae</taxon>
        <taxon>Oryza</taxon>
    </lineage>
</organism>
<feature type="region of interest" description="Disordered" evidence="7">
    <location>
        <begin position="449"/>
        <end position="474"/>
    </location>
</feature>
<keyword evidence="1" id="KW-0808">Transferase</keyword>
<evidence type="ECO:0000313" key="10">
    <source>
        <dbReference type="Proteomes" id="UP000008021"/>
    </source>
</evidence>
<keyword evidence="2 5" id="KW-0547">Nucleotide-binding</keyword>
<feature type="binding site" evidence="5">
    <location>
        <position position="178"/>
    </location>
    <ligand>
        <name>ATP</name>
        <dbReference type="ChEBI" id="CHEBI:30616"/>
    </ligand>
</feature>
<reference evidence="9" key="2">
    <citation type="submission" date="2018-05" db="EMBL/GenBank/DDBJ databases">
        <title>OmerRS3 (Oryza meridionalis Reference Sequence Version 3).</title>
        <authorList>
            <person name="Zhang J."/>
            <person name="Kudrna D."/>
            <person name="Lee S."/>
            <person name="Talag J."/>
            <person name="Welchert J."/>
            <person name="Wing R.A."/>
        </authorList>
    </citation>
    <scope>NUCLEOTIDE SEQUENCE [LARGE SCALE GENOMIC DNA]</scope>
    <source>
        <strain evidence="9">OR44</strain>
    </source>
</reference>
<dbReference type="Pfam" id="PF00069">
    <property type="entry name" value="Pkinase"/>
    <property type="match status" value="1"/>
</dbReference>
<dbReference type="Gramene" id="OMERI02G35430.1">
    <property type="protein sequence ID" value="OMERI02G35430.1"/>
    <property type="gene ID" value="OMERI02G35430"/>
</dbReference>
<protein>
    <recommendedName>
        <fullName evidence="8">Protein kinase domain-containing protein</fullName>
    </recommendedName>
</protein>
<dbReference type="SUPFAM" id="SSF56112">
    <property type="entry name" value="Protein kinase-like (PK-like)"/>
    <property type="match status" value="1"/>
</dbReference>
<keyword evidence="4 5" id="KW-0067">ATP-binding</keyword>
<dbReference type="FunFam" id="1.10.510.10:FF:000876">
    <property type="entry name" value="Receptor-like protein kinase FERONIA"/>
    <property type="match status" value="1"/>
</dbReference>
<dbReference type="InterPro" id="IPR008271">
    <property type="entry name" value="Ser/Thr_kinase_AS"/>
</dbReference>
<dbReference type="PROSITE" id="PS50011">
    <property type="entry name" value="PROTEIN_KINASE_DOM"/>
    <property type="match status" value="1"/>
</dbReference>
<feature type="domain" description="Protein kinase" evidence="8">
    <location>
        <begin position="150"/>
        <end position="430"/>
    </location>
</feature>
<accession>A0A0E0CN85</accession>
<dbReference type="FunFam" id="3.30.200.20:FF:000544">
    <property type="entry name" value="Calmodulin-binding receptor-like cytoplasmic kinase 1"/>
    <property type="match status" value="1"/>
</dbReference>
<keyword evidence="6" id="KW-0723">Serine/threonine-protein kinase</keyword>
<evidence type="ECO:0000256" key="7">
    <source>
        <dbReference type="SAM" id="MobiDB-lite"/>
    </source>
</evidence>
<evidence type="ECO:0000259" key="8">
    <source>
        <dbReference type="PROSITE" id="PS50011"/>
    </source>
</evidence>
<proteinExistence type="inferred from homology"/>
<dbReference type="STRING" id="40149.A0A0E0CN85"/>
<evidence type="ECO:0000256" key="5">
    <source>
        <dbReference type="PROSITE-ProRule" id="PRU10141"/>
    </source>
</evidence>
<feature type="compositionally biased region" description="Low complexity" evidence="7">
    <location>
        <begin position="450"/>
        <end position="461"/>
    </location>
</feature>
<dbReference type="PROSITE" id="PS00108">
    <property type="entry name" value="PROTEIN_KINASE_ST"/>
    <property type="match status" value="1"/>
</dbReference>
<feature type="region of interest" description="Disordered" evidence="7">
    <location>
        <begin position="1"/>
        <end position="48"/>
    </location>
</feature>
<dbReference type="InterPro" id="IPR017441">
    <property type="entry name" value="Protein_kinase_ATP_BS"/>
</dbReference>
<feature type="compositionally biased region" description="Low complexity" evidence="7">
    <location>
        <begin position="69"/>
        <end position="86"/>
    </location>
</feature>
<dbReference type="InterPro" id="IPR000719">
    <property type="entry name" value="Prot_kinase_dom"/>
</dbReference>
<sequence length="474" mass="51840">MEGRERRRSMSSSSSGRRAPELERERERWAPWSPAPTWSRPLSVGGGSRAASLKSLFRSIGLWFSSLSTSSSSSSSSAAATSASGSNAKRRSRREPNDLIKKPPLPGTVSDQGKASMRGLYNSSKGRGIATQFQSSVFSMEEILRATNNFSPALKVGQGGFGAVYRGVLPDGTLVAVKRAKLRAQNPQVDVEFRSEVKAMARIEHQSLVRFYGYLECGQERVIVVEFVPNGTLREHLDRCNGRFLDMGARLEIAIDVAHAVTYLHMYADHPIIHRDIKSSNVLLTPSLRAKVGDFGFARLGVGEAGAADGVTHVTTQVKGTAGYLDPEYLKTCQLTDRSDVYSFGVLLLEIASGRRPIEARREMRERLTARWAMRKLAEGAAADVLDPHLPRTPATARAAEMVMELAFRCLGPVRQERPSMGECCRALWAVRKTYRDMVVAAAGDETPLSSISDRASSSSTGTGGDRSGELWRN</sequence>
<dbReference type="EnsemblPlants" id="OMERI02G35430.1">
    <property type="protein sequence ID" value="OMERI02G35430.1"/>
    <property type="gene ID" value="OMERI02G35430"/>
</dbReference>
<reference evidence="9" key="1">
    <citation type="submission" date="2015-04" db="UniProtKB">
        <authorList>
            <consortium name="EnsemblPlants"/>
        </authorList>
    </citation>
    <scope>IDENTIFICATION</scope>
</reference>
<dbReference type="PANTHER" id="PTHR47989:SF71">
    <property type="entry name" value="PROTEIN KINASE DOMAIN-CONTAINING PROTEIN"/>
    <property type="match status" value="1"/>
</dbReference>
<dbReference type="Gene3D" id="3.30.200.20">
    <property type="entry name" value="Phosphorylase Kinase, domain 1"/>
    <property type="match status" value="1"/>
</dbReference>
<feature type="compositionally biased region" description="Basic and acidic residues" evidence="7">
    <location>
        <begin position="18"/>
        <end position="29"/>
    </location>
</feature>
<dbReference type="PROSITE" id="PS00107">
    <property type="entry name" value="PROTEIN_KINASE_ATP"/>
    <property type="match status" value="1"/>
</dbReference>
<dbReference type="eggNOG" id="KOG1187">
    <property type="taxonomic scope" value="Eukaryota"/>
</dbReference>
<name>A0A0E0CN85_9ORYZ</name>
<dbReference type="SMART" id="SM00220">
    <property type="entry name" value="S_TKc"/>
    <property type="match status" value="1"/>
</dbReference>
<evidence type="ECO:0000256" key="2">
    <source>
        <dbReference type="ARBA" id="ARBA00022741"/>
    </source>
</evidence>
<evidence type="ECO:0000313" key="9">
    <source>
        <dbReference type="EnsemblPlants" id="OMERI02G23200.1"/>
    </source>
</evidence>
<dbReference type="EnsemblPlants" id="OMERI02G23200.1">
    <property type="protein sequence ID" value="OMERI02G23200.1"/>
    <property type="gene ID" value="OMERI02G23200"/>
</dbReference>
<evidence type="ECO:0000256" key="1">
    <source>
        <dbReference type="ARBA" id="ARBA00022679"/>
    </source>
</evidence>
<dbReference type="GO" id="GO:0004674">
    <property type="term" value="F:protein serine/threonine kinase activity"/>
    <property type="evidence" value="ECO:0007669"/>
    <property type="project" value="UniProtKB-KW"/>
</dbReference>
<evidence type="ECO:0000256" key="4">
    <source>
        <dbReference type="ARBA" id="ARBA00022840"/>
    </source>
</evidence>
<keyword evidence="10" id="KW-1185">Reference proteome</keyword>
<dbReference type="GO" id="GO:0005524">
    <property type="term" value="F:ATP binding"/>
    <property type="evidence" value="ECO:0007669"/>
    <property type="project" value="UniProtKB-UniRule"/>
</dbReference>
<evidence type="ECO:0000256" key="6">
    <source>
        <dbReference type="RuleBase" id="RU000304"/>
    </source>
</evidence>